<evidence type="ECO:0000256" key="5">
    <source>
        <dbReference type="ARBA" id="ARBA00022833"/>
    </source>
</evidence>
<keyword evidence="11" id="KW-0121">Carboxypeptidase</keyword>
<keyword evidence="6" id="KW-0482">Metalloprotease</keyword>
<dbReference type="SUPFAM" id="SSF53187">
    <property type="entry name" value="Zn-dependent exopeptidases"/>
    <property type="match status" value="1"/>
</dbReference>
<keyword evidence="9" id="KW-0732">Signal</keyword>
<evidence type="ECO:0000256" key="2">
    <source>
        <dbReference type="ARBA" id="ARBA00005988"/>
    </source>
</evidence>
<evidence type="ECO:0000313" key="12">
    <source>
        <dbReference type="Proteomes" id="UP000824281"/>
    </source>
</evidence>
<comment type="caution">
    <text evidence="7">Lacks conserved residue(s) required for the propagation of feature annotation.</text>
</comment>
<dbReference type="CDD" id="cd03143">
    <property type="entry name" value="A4_beta-galactosidase_middle_domain"/>
    <property type="match status" value="1"/>
</dbReference>
<evidence type="ECO:0000256" key="8">
    <source>
        <dbReference type="SAM" id="MobiDB-lite"/>
    </source>
</evidence>
<dbReference type="RefSeq" id="WP_221424607.1">
    <property type="nucleotide sequence ID" value="NZ_CP081295.1"/>
</dbReference>
<feature type="domain" description="Peptidase M14" evidence="10">
    <location>
        <begin position="48"/>
        <end position="374"/>
    </location>
</feature>
<dbReference type="Pfam" id="PF00246">
    <property type="entry name" value="Peptidase_M14"/>
    <property type="match status" value="1"/>
</dbReference>
<dbReference type="EMBL" id="CP081295">
    <property type="protein sequence ID" value="QZD89104.1"/>
    <property type="molecule type" value="Genomic_DNA"/>
</dbReference>
<gene>
    <name evidence="11" type="ORF">K3148_09675</name>
</gene>
<keyword evidence="4" id="KW-0378">Hydrolase</keyword>
<dbReference type="SUPFAM" id="SSF52317">
    <property type="entry name" value="Class I glutamine amidotransferase-like"/>
    <property type="match status" value="1"/>
</dbReference>
<dbReference type="Proteomes" id="UP000824281">
    <property type="component" value="Chromosome"/>
</dbReference>
<feature type="chain" id="PRO_5045698852" evidence="9">
    <location>
        <begin position="22"/>
        <end position="867"/>
    </location>
</feature>
<keyword evidence="5" id="KW-0862">Zinc</keyword>
<comment type="similarity">
    <text evidence="2 7">Belongs to the peptidase M14 family.</text>
</comment>
<evidence type="ECO:0000256" key="4">
    <source>
        <dbReference type="ARBA" id="ARBA00022801"/>
    </source>
</evidence>
<evidence type="ECO:0000256" key="9">
    <source>
        <dbReference type="SAM" id="SignalP"/>
    </source>
</evidence>
<keyword evidence="3" id="KW-0645">Protease</keyword>
<evidence type="ECO:0000256" key="1">
    <source>
        <dbReference type="ARBA" id="ARBA00001947"/>
    </source>
</evidence>
<feature type="region of interest" description="Disordered" evidence="8">
    <location>
        <begin position="707"/>
        <end position="729"/>
    </location>
</feature>
<reference evidence="11 12" key="1">
    <citation type="submission" date="2021-08" db="EMBL/GenBank/DDBJ databases">
        <title>Comparative Genomics Analysis of the Genus Qipengyuania Reveals Extensive Genetic Diversity and Metabolic Versatility, Including the Description of Fifteen Novel Species.</title>
        <authorList>
            <person name="Liu Y."/>
        </authorList>
    </citation>
    <scope>NUCLEOTIDE SEQUENCE [LARGE SCALE GENOMIC DNA]</scope>
    <source>
        <strain evidence="11 12">1NDH13</strain>
    </source>
</reference>
<feature type="signal peptide" evidence="9">
    <location>
        <begin position="1"/>
        <end position="21"/>
    </location>
</feature>
<evidence type="ECO:0000313" key="11">
    <source>
        <dbReference type="EMBL" id="QZD89104.1"/>
    </source>
</evidence>
<accession>A0ABX8ZLU7</accession>
<dbReference type="GO" id="GO:0004180">
    <property type="term" value="F:carboxypeptidase activity"/>
    <property type="evidence" value="ECO:0007669"/>
    <property type="project" value="UniProtKB-KW"/>
</dbReference>
<name>A0ABX8ZLU7_9SPHN</name>
<dbReference type="PANTHER" id="PTHR11705:SF143">
    <property type="entry name" value="SLL0236 PROTEIN"/>
    <property type="match status" value="1"/>
</dbReference>
<dbReference type="SMART" id="SM00631">
    <property type="entry name" value="Zn_pept"/>
    <property type="match status" value="1"/>
</dbReference>
<evidence type="ECO:0000256" key="6">
    <source>
        <dbReference type="ARBA" id="ARBA00023049"/>
    </source>
</evidence>
<dbReference type="PANTHER" id="PTHR11705">
    <property type="entry name" value="PROTEASE FAMILY M14 CARBOXYPEPTIDASE A,B"/>
    <property type="match status" value="1"/>
</dbReference>
<dbReference type="InterPro" id="IPR029062">
    <property type="entry name" value="Class_I_gatase-like"/>
</dbReference>
<keyword evidence="12" id="KW-1185">Reference proteome</keyword>
<organism evidence="11 12">
    <name type="scientific">Qipengyuania aurantiaca</name>
    <dbReference type="NCBI Taxonomy" id="2867233"/>
    <lineage>
        <taxon>Bacteria</taxon>
        <taxon>Pseudomonadati</taxon>
        <taxon>Pseudomonadota</taxon>
        <taxon>Alphaproteobacteria</taxon>
        <taxon>Sphingomonadales</taxon>
        <taxon>Erythrobacteraceae</taxon>
        <taxon>Qipengyuania</taxon>
    </lineage>
</organism>
<sequence length="867" mass="93608">MLAPLKALAALVLMIPTAPLAAQSVLDGQFDSAIPTLEATIGHATGQRISAPDEVTRYLETLHRAAPERTRLVQYATSWEGRPLHYLVISSATNMSRLEANKAAMAAVARGETPQSGTLPVTWLSYGVHGNEISSSDAALAVAYHLLAARGNAQADTILTNSYVVIDPSQNPDGRNRFVTGFRSALGLAPSPDRHAAEHDEQWPGGRQNHYLFDLNRDWFALTQPETRGKVAALLEWNPVVFVDAHEMGGDETYYFPPAAEPFNPNITPGQKDKQVLLGRAIAREFDARGIPYFTREVYDAFYPGYGDTWPTLHGAIGATFEQASARGLVLRRRDGQLLTYADGVRNHFLASMAYAETVARNADRFLADYAAHRRTARDEGRGSYVIDLAQRRWNAEALGRRLAAQGIEVQRLAPGVSACGKRYPEGALAIDRAQPSGRLIRSLLDRTTALDPAFVRRQEERRERGQPHELYDTTAWSVGLMSGVDVTQCSSRVTGSPLEASSPITASAGGMGDFGLAIPWTDSGQAQLILAALREGIDAGASERAFTIGGREFPRGSVIVPRRSNSPEALARLEELTRQIGAETVPLAESWVEAGPNFGSEAFRRLGAPRVAMAWDDGISPTSAGSLRYVIERRLATPVTPIRTGTLPRANLGSYDVLFIPEGSLDMAARKAVQAYVQRGGVAVIVGTALTGFIEDETRLFSTARQGALGKSPEGDGEVGEDAPASEGTEIVSADEYDALIDDPTELPDRLPGALVRTVADANHYLSSGYDDGPVVSASGSLIFTPLNRKDGTNVLRFASADALLESGYIWDENRRQMAFKPYLLAERNGGGLAIGFAHDPSLRGYLDGLDLLIANAILLAPAHTR</sequence>
<dbReference type="Gene3D" id="3.40.630.10">
    <property type="entry name" value="Zn peptidases"/>
    <property type="match status" value="1"/>
</dbReference>
<proteinExistence type="inferred from homology"/>
<dbReference type="PROSITE" id="PS52035">
    <property type="entry name" value="PEPTIDASE_M14"/>
    <property type="match status" value="1"/>
</dbReference>
<evidence type="ECO:0000259" key="10">
    <source>
        <dbReference type="PROSITE" id="PS52035"/>
    </source>
</evidence>
<protein>
    <submittedName>
        <fullName evidence="11">Carboxypeptidase</fullName>
    </submittedName>
</protein>
<evidence type="ECO:0000256" key="3">
    <source>
        <dbReference type="ARBA" id="ARBA00022670"/>
    </source>
</evidence>
<dbReference type="InterPro" id="IPR000834">
    <property type="entry name" value="Peptidase_M14"/>
</dbReference>
<dbReference type="CDD" id="cd06238">
    <property type="entry name" value="M14-like"/>
    <property type="match status" value="1"/>
</dbReference>
<comment type="cofactor">
    <cofactor evidence="1">
        <name>Zn(2+)</name>
        <dbReference type="ChEBI" id="CHEBI:29105"/>
    </cofactor>
</comment>
<evidence type="ECO:0000256" key="7">
    <source>
        <dbReference type="PROSITE-ProRule" id="PRU01379"/>
    </source>
</evidence>